<dbReference type="Proteomes" id="UP000274131">
    <property type="component" value="Unassembled WGS sequence"/>
</dbReference>
<reference evidence="1 2" key="2">
    <citation type="submission" date="2018-10" db="EMBL/GenBank/DDBJ databases">
        <authorList>
            <consortium name="Pathogen Informatics"/>
        </authorList>
    </citation>
    <scope>NUCLEOTIDE SEQUENCE [LARGE SCALE GENOMIC DNA]</scope>
</reference>
<name>A0A0N4VEQ1_ENTVE</name>
<gene>
    <name evidence="1" type="ORF">EVEC_LOCUS8610</name>
</gene>
<accession>A0A0N4VEQ1</accession>
<dbReference type="AlphaFoldDB" id="A0A0N4VEQ1"/>
<proteinExistence type="predicted"/>
<organism evidence="3">
    <name type="scientific">Enterobius vermicularis</name>
    <name type="common">Human pinworm</name>
    <dbReference type="NCBI Taxonomy" id="51028"/>
    <lineage>
        <taxon>Eukaryota</taxon>
        <taxon>Metazoa</taxon>
        <taxon>Ecdysozoa</taxon>
        <taxon>Nematoda</taxon>
        <taxon>Chromadorea</taxon>
        <taxon>Rhabditida</taxon>
        <taxon>Spirurina</taxon>
        <taxon>Oxyuridomorpha</taxon>
        <taxon>Oxyuroidea</taxon>
        <taxon>Oxyuridae</taxon>
        <taxon>Enterobius</taxon>
    </lineage>
</organism>
<protein>
    <submittedName>
        <fullName evidence="3">Ribosome-binding factor A</fullName>
    </submittedName>
</protein>
<sequence length="57" mass="6801">MCLYRRHAAEKIEQRLTTGILRVKCHPLLTFGLEIEVVERRKRQDFVAEGTYDLLRK</sequence>
<dbReference type="WBParaSite" id="EVEC_0000916901-mRNA-1">
    <property type="protein sequence ID" value="EVEC_0000916901-mRNA-1"/>
    <property type="gene ID" value="EVEC_0000916901"/>
</dbReference>
<keyword evidence="2" id="KW-1185">Reference proteome</keyword>
<reference evidence="3" key="1">
    <citation type="submission" date="2017-02" db="UniProtKB">
        <authorList>
            <consortium name="WormBaseParasite"/>
        </authorList>
    </citation>
    <scope>IDENTIFICATION</scope>
</reference>
<evidence type="ECO:0000313" key="2">
    <source>
        <dbReference type="Proteomes" id="UP000274131"/>
    </source>
</evidence>
<dbReference type="EMBL" id="UXUI01009514">
    <property type="protein sequence ID" value="VDD93859.1"/>
    <property type="molecule type" value="Genomic_DNA"/>
</dbReference>
<evidence type="ECO:0000313" key="3">
    <source>
        <dbReference type="WBParaSite" id="EVEC_0000916901-mRNA-1"/>
    </source>
</evidence>
<evidence type="ECO:0000313" key="1">
    <source>
        <dbReference type="EMBL" id="VDD93859.1"/>
    </source>
</evidence>